<protein>
    <recommendedName>
        <fullName evidence="5">DUF1446-domain-containing protein</fullName>
    </recommendedName>
</protein>
<dbReference type="PANTHER" id="PTHR47585">
    <property type="match status" value="1"/>
</dbReference>
<evidence type="ECO:0000313" key="3">
    <source>
        <dbReference type="EMBL" id="KAF2226139.1"/>
    </source>
</evidence>
<dbReference type="EMBL" id="ML992503">
    <property type="protein sequence ID" value="KAF2226139.1"/>
    <property type="molecule type" value="Genomic_DNA"/>
</dbReference>
<evidence type="ECO:0008006" key="5">
    <source>
        <dbReference type="Google" id="ProtNLM"/>
    </source>
</evidence>
<organism evidence="3 4">
    <name type="scientific">Elsinoe ampelina</name>
    <dbReference type="NCBI Taxonomy" id="302913"/>
    <lineage>
        <taxon>Eukaryota</taxon>
        <taxon>Fungi</taxon>
        <taxon>Dikarya</taxon>
        <taxon>Ascomycota</taxon>
        <taxon>Pezizomycotina</taxon>
        <taxon>Dothideomycetes</taxon>
        <taxon>Dothideomycetidae</taxon>
        <taxon>Myriangiales</taxon>
        <taxon>Elsinoaceae</taxon>
        <taxon>Elsinoe</taxon>
    </lineage>
</organism>
<dbReference type="AlphaFoldDB" id="A0A6A6GKN8"/>
<name>A0A6A6GKN8_9PEZI</name>
<keyword evidence="4" id="KW-1185">Reference proteome</keyword>
<dbReference type="InterPro" id="IPR056362">
    <property type="entry name" value="AtuA-like_ferredoxin_dom"/>
</dbReference>
<accession>A0A6A6GKN8</accession>
<dbReference type="InterPro" id="IPR010839">
    <property type="entry name" value="AtuA_N"/>
</dbReference>
<dbReference type="OrthoDB" id="10265871at2759"/>
<sequence>MFNKIIQGSAAISSTFTSRLTTMSSHAVRIASASGAVTDLPENLAILAKDAEIDFIVGDWMSEYNMTIRGASKVSTSPSDDDTANYEHQFVESLEPALEHLAHRKIRLAVNAGASDTERLHQKLVAMIKAKGFDLTVAWIEGDEAMGIVDASRKSGQPLRNITTGQLLADWEFEPIYAQCYLGCWGIVEALNAGADIVVCGRVADAAPTMAAAAFWHRWTRDQFSELAHSLIAGHLMECSYYVTGGNFTGFKDLPQGISPLLHLPIAHVFGNGTFEVRRHEIPGRSGKVSRDTCRSQLLYELQGKRYYNSDVVAIVDKIVIEERAENVVFVHNVGFEKPPPTTKVGITARGGYQAEAHYFLTGLDITEKASLLERQLRTILDKGQFSLLKFTTTGVCQDNPCSQDAATVDFRIFAQARHEEALSPAKFLRPIFNIVMSTYPGATFAVDARQAAPKPYLEYFVTIIEQSEIKHFAHLPSKDTKIAIPSPADTTPYRYEQDVEESQVTFTSLAYGPTVNAPLGFVVHARSGDKGSDCNVGFYVRHEDEYDWLRSLLSIDMVRHLLQNDYNGGRIERFELPNIQAVHFLLKDHLDRGVAASSTYDVLGKNLAEYLRAKHVQIPVKFLNRGRI</sequence>
<evidence type="ECO:0000259" key="1">
    <source>
        <dbReference type="Pfam" id="PF07287"/>
    </source>
</evidence>
<dbReference type="Proteomes" id="UP000799538">
    <property type="component" value="Unassembled WGS sequence"/>
</dbReference>
<feature type="domain" description="Acyclic terpene utilisation N-terminal" evidence="1">
    <location>
        <begin position="28"/>
        <end position="475"/>
    </location>
</feature>
<feature type="domain" description="AtuA-like ferredoxin-fold" evidence="2">
    <location>
        <begin position="520"/>
        <end position="617"/>
    </location>
</feature>
<proteinExistence type="predicted"/>
<evidence type="ECO:0000313" key="4">
    <source>
        <dbReference type="Proteomes" id="UP000799538"/>
    </source>
</evidence>
<dbReference type="Pfam" id="PF07287">
    <property type="entry name" value="AtuA"/>
    <property type="match status" value="1"/>
</dbReference>
<reference evidence="4" key="1">
    <citation type="journal article" date="2020" name="Stud. Mycol.">
        <title>101 Dothideomycetes genomes: A test case for predicting lifestyles and emergence of pathogens.</title>
        <authorList>
            <person name="Haridas S."/>
            <person name="Albert R."/>
            <person name="Binder M."/>
            <person name="Bloem J."/>
            <person name="LaButti K."/>
            <person name="Salamov A."/>
            <person name="Andreopoulos B."/>
            <person name="Baker S."/>
            <person name="Barry K."/>
            <person name="Bills G."/>
            <person name="Bluhm B."/>
            <person name="Cannon C."/>
            <person name="Castanera R."/>
            <person name="Culley D."/>
            <person name="Daum C."/>
            <person name="Ezra D."/>
            <person name="Gonzalez J."/>
            <person name="Henrissat B."/>
            <person name="Kuo A."/>
            <person name="Liang C."/>
            <person name="Lipzen A."/>
            <person name="Lutzoni F."/>
            <person name="Magnuson J."/>
            <person name="Mondo S."/>
            <person name="Nolan M."/>
            <person name="Ohm R."/>
            <person name="Pangilinan J."/>
            <person name="Park H.-J."/>
            <person name="Ramirez L."/>
            <person name="Alfaro M."/>
            <person name="Sun H."/>
            <person name="Tritt A."/>
            <person name="Yoshinaga Y."/>
            <person name="Zwiers L.-H."/>
            <person name="Turgeon B."/>
            <person name="Goodwin S."/>
            <person name="Spatafora J."/>
            <person name="Crous P."/>
            <person name="Grigoriev I."/>
        </authorList>
    </citation>
    <scope>NUCLEOTIDE SEQUENCE [LARGE SCALE GENOMIC DNA]</scope>
    <source>
        <strain evidence="4">CECT 20119</strain>
    </source>
</reference>
<dbReference type="Pfam" id="PF23544">
    <property type="entry name" value="AtuA_ferredoxin"/>
    <property type="match status" value="1"/>
</dbReference>
<dbReference type="PANTHER" id="PTHR47585:SF2">
    <property type="entry name" value="DUF1446 DOMAIN PROTEIN (AFU_ORTHOLOGUE AFUA_6G11420)"/>
    <property type="match status" value="1"/>
</dbReference>
<evidence type="ECO:0000259" key="2">
    <source>
        <dbReference type="Pfam" id="PF23544"/>
    </source>
</evidence>
<gene>
    <name evidence="3" type="ORF">BDZ85DRAFT_232446</name>
</gene>